<evidence type="ECO:0000256" key="1">
    <source>
        <dbReference type="ARBA" id="ARBA00022884"/>
    </source>
</evidence>
<dbReference type="AlphaFoldDB" id="A0A0K9P8L3"/>
<dbReference type="GO" id="GO:0005634">
    <property type="term" value="C:nucleus"/>
    <property type="evidence" value="ECO:0000318"/>
    <property type="project" value="GO_Central"/>
</dbReference>
<accession>A0A0K9P8L3</accession>
<dbReference type="PANTHER" id="PTHR11207">
    <property type="entry name" value="RIBONUCLEASE III"/>
    <property type="match status" value="1"/>
</dbReference>
<keyword evidence="1 2" id="KW-0694">RNA-binding</keyword>
<evidence type="ECO:0000256" key="2">
    <source>
        <dbReference type="PROSITE-ProRule" id="PRU00266"/>
    </source>
</evidence>
<dbReference type="OrthoDB" id="1904943at2759"/>
<name>A0A0K9P8L3_ZOSMR</name>
<keyword evidence="5" id="KW-1185">Reference proteome</keyword>
<evidence type="ECO:0000259" key="3">
    <source>
        <dbReference type="PROSITE" id="PS50137"/>
    </source>
</evidence>
<dbReference type="SUPFAM" id="SSF54768">
    <property type="entry name" value="dsRNA-binding domain-like"/>
    <property type="match status" value="2"/>
</dbReference>
<sequence>MSASNRFGGVMECYAFKSRLQEYAQKAKFIAPVYETFREGPSHEPFFRSSVTVNGVKYDSLPNFHNRKTAEQSAAEVALLNINTSPVSEQVVYPAVPVPILHETGLCKNLLQEYAQKMNYAIPTYECSNVVVAFAKNAFICRVDIGNISYIGAAAKKKKEAEIKAARTALLAIHSSSGYNEAYDFSQLTVLPVKRKSKEIEVKTETPKSLKPKKSNFKNKMLRKKGKKMFKKNSIEKDLRGETHIEGQNTIVERLEFNEQVQLTDQNEKLVRVSPNECGSNCIPNESENLPISNLCNLQSSDQIQNSENTQPIFVSNIGRDLESCPAMVNENILKVEDSYEKQNDSTCVIPCPTSPQKIDMIHQSSVMVIPPFDDIQPCSLPDKEEKSLLGEVDMVIEEVSCDYIPTGSSTHQASAA</sequence>
<dbReference type="Proteomes" id="UP000036987">
    <property type="component" value="Unassembled WGS sequence"/>
</dbReference>
<dbReference type="EMBL" id="LFYR01001041">
    <property type="protein sequence ID" value="KMZ65393.1"/>
    <property type="molecule type" value="Genomic_DNA"/>
</dbReference>
<dbReference type="SMART" id="SM00358">
    <property type="entry name" value="DSRM"/>
    <property type="match status" value="2"/>
</dbReference>
<feature type="domain" description="DRBM" evidence="3">
    <location>
        <begin position="106"/>
        <end position="175"/>
    </location>
</feature>
<dbReference type="GO" id="GO:0003725">
    <property type="term" value="F:double-stranded RNA binding"/>
    <property type="evidence" value="ECO:0000318"/>
    <property type="project" value="GO_Central"/>
</dbReference>
<dbReference type="Pfam" id="PF00035">
    <property type="entry name" value="dsrm"/>
    <property type="match status" value="2"/>
</dbReference>
<dbReference type="Gene3D" id="3.30.160.20">
    <property type="match status" value="2"/>
</dbReference>
<reference evidence="5" key="1">
    <citation type="journal article" date="2016" name="Nature">
        <title>The genome of the seagrass Zostera marina reveals angiosperm adaptation to the sea.</title>
        <authorList>
            <person name="Olsen J.L."/>
            <person name="Rouze P."/>
            <person name="Verhelst B."/>
            <person name="Lin Y.-C."/>
            <person name="Bayer T."/>
            <person name="Collen J."/>
            <person name="Dattolo E."/>
            <person name="De Paoli E."/>
            <person name="Dittami S."/>
            <person name="Maumus F."/>
            <person name="Michel G."/>
            <person name="Kersting A."/>
            <person name="Lauritano C."/>
            <person name="Lohaus R."/>
            <person name="Toepel M."/>
            <person name="Tonon T."/>
            <person name="Vanneste K."/>
            <person name="Amirebrahimi M."/>
            <person name="Brakel J."/>
            <person name="Bostroem C."/>
            <person name="Chovatia M."/>
            <person name="Grimwood J."/>
            <person name="Jenkins J.W."/>
            <person name="Jueterbock A."/>
            <person name="Mraz A."/>
            <person name="Stam W.T."/>
            <person name="Tice H."/>
            <person name="Bornberg-Bauer E."/>
            <person name="Green P.J."/>
            <person name="Pearson G.A."/>
            <person name="Procaccini G."/>
            <person name="Duarte C.M."/>
            <person name="Schmutz J."/>
            <person name="Reusch T.B.H."/>
            <person name="Van de Peer Y."/>
        </authorList>
    </citation>
    <scope>NUCLEOTIDE SEQUENCE [LARGE SCALE GENOMIC DNA]</scope>
    <source>
        <strain evidence="5">cv. Finnish</strain>
    </source>
</reference>
<feature type="domain" description="DRBM" evidence="3">
    <location>
        <begin position="15"/>
        <end position="84"/>
    </location>
</feature>
<dbReference type="GO" id="GO:0004525">
    <property type="term" value="F:ribonuclease III activity"/>
    <property type="evidence" value="ECO:0000318"/>
    <property type="project" value="GO_Central"/>
</dbReference>
<evidence type="ECO:0000313" key="5">
    <source>
        <dbReference type="Proteomes" id="UP000036987"/>
    </source>
</evidence>
<comment type="caution">
    <text evidence="4">The sequence shown here is derived from an EMBL/GenBank/DDBJ whole genome shotgun (WGS) entry which is preliminary data.</text>
</comment>
<protein>
    <recommendedName>
        <fullName evidence="3">DRBM domain-containing protein</fullName>
    </recommendedName>
</protein>
<dbReference type="PROSITE" id="PS50137">
    <property type="entry name" value="DS_RBD"/>
    <property type="match status" value="2"/>
</dbReference>
<dbReference type="InterPro" id="IPR014720">
    <property type="entry name" value="dsRBD_dom"/>
</dbReference>
<dbReference type="PANTHER" id="PTHR11207:SF1">
    <property type="entry name" value="DOUBLE-STRANDED RNA-BINDING PROTEIN 1"/>
    <property type="match status" value="1"/>
</dbReference>
<dbReference type="STRING" id="29655.A0A0K9P8L3"/>
<gene>
    <name evidence="4" type="ORF">ZOSMA_323G00200</name>
</gene>
<dbReference type="GO" id="GO:0010468">
    <property type="term" value="P:regulation of gene expression"/>
    <property type="evidence" value="ECO:0000318"/>
    <property type="project" value="GO_Central"/>
</dbReference>
<proteinExistence type="predicted"/>
<dbReference type="GO" id="GO:0006396">
    <property type="term" value="P:RNA processing"/>
    <property type="evidence" value="ECO:0000318"/>
    <property type="project" value="GO_Central"/>
</dbReference>
<organism evidence="4 5">
    <name type="scientific">Zostera marina</name>
    <name type="common">Eelgrass</name>
    <dbReference type="NCBI Taxonomy" id="29655"/>
    <lineage>
        <taxon>Eukaryota</taxon>
        <taxon>Viridiplantae</taxon>
        <taxon>Streptophyta</taxon>
        <taxon>Embryophyta</taxon>
        <taxon>Tracheophyta</taxon>
        <taxon>Spermatophyta</taxon>
        <taxon>Magnoliopsida</taxon>
        <taxon>Liliopsida</taxon>
        <taxon>Zosteraceae</taxon>
        <taxon>Zostera</taxon>
    </lineage>
</organism>
<evidence type="ECO:0000313" key="4">
    <source>
        <dbReference type="EMBL" id="KMZ65393.1"/>
    </source>
</evidence>